<dbReference type="CDD" id="cd02440">
    <property type="entry name" value="AdoMet_MTases"/>
    <property type="match status" value="1"/>
</dbReference>
<gene>
    <name evidence="2" type="ORF">E7272_01620</name>
</gene>
<evidence type="ECO:0000313" key="3">
    <source>
        <dbReference type="Proteomes" id="UP000766246"/>
    </source>
</evidence>
<dbReference type="Gene3D" id="3.40.50.720">
    <property type="entry name" value="NAD(P)-binding Rossmann-like Domain"/>
    <property type="match status" value="1"/>
</dbReference>
<dbReference type="SUPFAM" id="SSF53335">
    <property type="entry name" value="S-adenosyl-L-methionine-dependent methyltransferases"/>
    <property type="match status" value="1"/>
</dbReference>
<dbReference type="Pfam" id="PF13847">
    <property type="entry name" value="Methyltransf_31"/>
    <property type="match status" value="1"/>
</dbReference>
<name>A0A927UAD9_9FIRM</name>
<feature type="domain" description="Methyltransferase" evidence="1">
    <location>
        <begin position="171"/>
        <end position="279"/>
    </location>
</feature>
<protein>
    <submittedName>
        <fullName evidence="2">Methyltransferase domain-containing protein</fullName>
    </submittedName>
</protein>
<dbReference type="Gene3D" id="3.40.50.150">
    <property type="entry name" value="Vaccinia Virus protein VP39"/>
    <property type="match status" value="1"/>
</dbReference>
<accession>A0A927UAD9</accession>
<evidence type="ECO:0000313" key="2">
    <source>
        <dbReference type="EMBL" id="MBE5918518.1"/>
    </source>
</evidence>
<proteinExistence type="predicted"/>
<dbReference type="InterPro" id="IPR029063">
    <property type="entry name" value="SAM-dependent_MTases_sf"/>
</dbReference>
<dbReference type="AlphaFoldDB" id="A0A927UAD9"/>
<keyword evidence="2" id="KW-0489">Methyltransferase</keyword>
<dbReference type="Proteomes" id="UP000766246">
    <property type="component" value="Unassembled WGS sequence"/>
</dbReference>
<sequence length="318" mass="36836">MYTFPYYLCKKNSNIVLYGAGKCGLSFYVQLRMNGYCNVLAWVDKRFDSDVKPPFESVNNINKYNYDYIVIAIENFHVAMDVKDILIKNCVNSEKIVWSAQYIMTDAFFPSDMKRLYEEFDFYMDIFDEYMKGNIEYGADQYYQSNTLLNLSGARNTEYRIQEYEIKKFLNKKMNVLNIGCNTGFLDIQIAPFVNHITGIDINKGVINVANKTAMHLEVENANFICKDVISKGVSNKYNAILLLAVHGIFEDSKEFLKITEAIEEKGYLLFESHEVPGDETRYINRLKLLEENGFNSCLFKIIKDGGITRMYSILRKG</sequence>
<keyword evidence="2" id="KW-0808">Transferase</keyword>
<dbReference type="EMBL" id="SVER01000003">
    <property type="protein sequence ID" value="MBE5918518.1"/>
    <property type="molecule type" value="Genomic_DNA"/>
</dbReference>
<comment type="caution">
    <text evidence="2">The sequence shown here is derived from an EMBL/GenBank/DDBJ whole genome shotgun (WGS) entry which is preliminary data.</text>
</comment>
<evidence type="ECO:0000259" key="1">
    <source>
        <dbReference type="Pfam" id="PF13847"/>
    </source>
</evidence>
<dbReference type="GO" id="GO:0032259">
    <property type="term" value="P:methylation"/>
    <property type="evidence" value="ECO:0007669"/>
    <property type="project" value="UniProtKB-KW"/>
</dbReference>
<reference evidence="2" key="1">
    <citation type="submission" date="2019-04" db="EMBL/GenBank/DDBJ databases">
        <title>Evolution of Biomass-Degrading Anaerobic Consortia Revealed by Metagenomics.</title>
        <authorList>
            <person name="Peng X."/>
        </authorList>
    </citation>
    <scope>NUCLEOTIDE SEQUENCE</scope>
    <source>
        <strain evidence="2">SIG311</strain>
    </source>
</reference>
<dbReference type="GO" id="GO:0008168">
    <property type="term" value="F:methyltransferase activity"/>
    <property type="evidence" value="ECO:0007669"/>
    <property type="project" value="UniProtKB-KW"/>
</dbReference>
<organism evidence="2 3">
    <name type="scientific">Pseudobutyrivibrio ruminis</name>
    <dbReference type="NCBI Taxonomy" id="46206"/>
    <lineage>
        <taxon>Bacteria</taxon>
        <taxon>Bacillati</taxon>
        <taxon>Bacillota</taxon>
        <taxon>Clostridia</taxon>
        <taxon>Lachnospirales</taxon>
        <taxon>Lachnospiraceae</taxon>
        <taxon>Pseudobutyrivibrio</taxon>
    </lineage>
</organism>
<dbReference type="InterPro" id="IPR025714">
    <property type="entry name" value="Methyltranfer_dom"/>
</dbReference>